<dbReference type="InterPro" id="IPR003439">
    <property type="entry name" value="ABC_transporter-like_ATP-bd"/>
</dbReference>
<keyword evidence="7" id="KW-0472">Membrane</keyword>
<name>A0A549TEK9_9HYPH</name>
<comment type="caution">
    <text evidence="9">The sequence shown here is derived from an EMBL/GenBank/DDBJ whole genome shotgun (WGS) entry which is preliminary data.</text>
</comment>
<proteinExistence type="inferred from homology"/>
<evidence type="ECO:0000256" key="3">
    <source>
        <dbReference type="ARBA" id="ARBA00022475"/>
    </source>
</evidence>
<sequence>MAQVALSSLAADPASAGLSLSLAGVKKSFGAVPVLQGFHLEVPASQFVAVVGRSGGGKSTLMRLIAGLEQPSGGRLTIGGQPVNGLHPDLRLLFQEARLVPWQTVLDNVGIARGPDWRARAEATLADVGLAGRGQEWPSVLSGGQKQRVALARALVGRPGVLLLDEPFGALDALTRLEMHRLLEGLWRERRFTTILITHDVAEAVALADRVIVLKNGETALDITIDIERPRRELADPRAVDLQRQILEAV</sequence>
<dbReference type="Pfam" id="PF00005">
    <property type="entry name" value="ABC_tran"/>
    <property type="match status" value="1"/>
</dbReference>
<keyword evidence="3" id="KW-1003">Cell membrane</keyword>
<accession>A0A549TEK9</accession>
<dbReference type="CDD" id="cd03293">
    <property type="entry name" value="ABC_NrtD_SsuB_transporters"/>
    <property type="match status" value="1"/>
</dbReference>
<evidence type="ECO:0000259" key="8">
    <source>
        <dbReference type="PROSITE" id="PS50893"/>
    </source>
</evidence>
<protein>
    <submittedName>
        <fullName evidence="9">ATP-binding cassette domain-containing protein</fullName>
    </submittedName>
</protein>
<dbReference type="PROSITE" id="PS50893">
    <property type="entry name" value="ABC_TRANSPORTER_2"/>
    <property type="match status" value="1"/>
</dbReference>
<evidence type="ECO:0000256" key="7">
    <source>
        <dbReference type="ARBA" id="ARBA00023136"/>
    </source>
</evidence>
<keyword evidence="5 9" id="KW-0067">ATP-binding</keyword>
<evidence type="ECO:0000256" key="1">
    <source>
        <dbReference type="ARBA" id="ARBA00005417"/>
    </source>
</evidence>
<dbReference type="InterPro" id="IPR050166">
    <property type="entry name" value="ABC_transporter_ATP-bind"/>
</dbReference>
<dbReference type="InterPro" id="IPR027417">
    <property type="entry name" value="P-loop_NTPase"/>
</dbReference>
<dbReference type="Gene3D" id="3.40.50.300">
    <property type="entry name" value="P-loop containing nucleotide triphosphate hydrolases"/>
    <property type="match status" value="1"/>
</dbReference>
<dbReference type="SUPFAM" id="SSF52540">
    <property type="entry name" value="P-loop containing nucleoside triphosphate hydrolases"/>
    <property type="match status" value="1"/>
</dbReference>
<reference evidence="9 10" key="1">
    <citation type="submission" date="2019-07" db="EMBL/GenBank/DDBJ databases">
        <title>Ln-dependent methylotrophs.</title>
        <authorList>
            <person name="Tani A."/>
        </authorList>
    </citation>
    <scope>NUCLEOTIDE SEQUENCE [LARGE SCALE GENOMIC DNA]</scope>
    <source>
        <strain evidence="9 10">SM12</strain>
    </source>
</reference>
<organism evidence="9 10">
    <name type="scientific">Rhizobium straminoryzae</name>
    <dbReference type="NCBI Taxonomy" id="1387186"/>
    <lineage>
        <taxon>Bacteria</taxon>
        <taxon>Pseudomonadati</taxon>
        <taxon>Pseudomonadota</taxon>
        <taxon>Alphaproteobacteria</taxon>
        <taxon>Hyphomicrobiales</taxon>
        <taxon>Rhizobiaceae</taxon>
        <taxon>Rhizobium/Agrobacterium group</taxon>
        <taxon>Rhizobium</taxon>
    </lineage>
</organism>
<dbReference type="Proteomes" id="UP000316801">
    <property type="component" value="Unassembled WGS sequence"/>
</dbReference>
<dbReference type="GO" id="GO:0016887">
    <property type="term" value="F:ATP hydrolysis activity"/>
    <property type="evidence" value="ECO:0007669"/>
    <property type="project" value="InterPro"/>
</dbReference>
<dbReference type="EMBL" id="VJMG01000011">
    <property type="protein sequence ID" value="TRL40742.1"/>
    <property type="molecule type" value="Genomic_DNA"/>
</dbReference>
<evidence type="ECO:0000256" key="6">
    <source>
        <dbReference type="ARBA" id="ARBA00022967"/>
    </source>
</evidence>
<keyword evidence="2" id="KW-0813">Transport</keyword>
<evidence type="ECO:0000313" key="10">
    <source>
        <dbReference type="Proteomes" id="UP000316801"/>
    </source>
</evidence>
<dbReference type="InterPro" id="IPR003593">
    <property type="entry name" value="AAA+_ATPase"/>
</dbReference>
<keyword evidence="4" id="KW-0547">Nucleotide-binding</keyword>
<evidence type="ECO:0000256" key="2">
    <source>
        <dbReference type="ARBA" id="ARBA00022448"/>
    </source>
</evidence>
<dbReference type="PROSITE" id="PS00211">
    <property type="entry name" value="ABC_TRANSPORTER_1"/>
    <property type="match status" value="1"/>
</dbReference>
<dbReference type="PANTHER" id="PTHR42788">
    <property type="entry name" value="TAURINE IMPORT ATP-BINDING PROTEIN-RELATED"/>
    <property type="match status" value="1"/>
</dbReference>
<comment type="similarity">
    <text evidence="1">Belongs to the ABC transporter superfamily.</text>
</comment>
<evidence type="ECO:0000256" key="5">
    <source>
        <dbReference type="ARBA" id="ARBA00022840"/>
    </source>
</evidence>
<feature type="domain" description="ABC transporter" evidence="8">
    <location>
        <begin position="20"/>
        <end position="242"/>
    </location>
</feature>
<dbReference type="PANTHER" id="PTHR42788:SF17">
    <property type="entry name" value="ALIPHATIC SULFONATES IMPORT ATP-BINDING PROTEIN SSUB"/>
    <property type="match status" value="1"/>
</dbReference>
<evidence type="ECO:0000313" key="9">
    <source>
        <dbReference type="EMBL" id="TRL40742.1"/>
    </source>
</evidence>
<dbReference type="InterPro" id="IPR017871">
    <property type="entry name" value="ABC_transporter-like_CS"/>
</dbReference>
<gene>
    <name evidence="9" type="ORF">FNA46_05395</name>
</gene>
<keyword evidence="10" id="KW-1185">Reference proteome</keyword>
<evidence type="ECO:0000256" key="4">
    <source>
        <dbReference type="ARBA" id="ARBA00022741"/>
    </source>
</evidence>
<dbReference type="SMART" id="SM00382">
    <property type="entry name" value="AAA"/>
    <property type="match status" value="1"/>
</dbReference>
<dbReference type="GO" id="GO:0005524">
    <property type="term" value="F:ATP binding"/>
    <property type="evidence" value="ECO:0007669"/>
    <property type="project" value="UniProtKB-KW"/>
</dbReference>
<dbReference type="AlphaFoldDB" id="A0A549TEK9"/>
<dbReference type="RefSeq" id="WP_143124087.1">
    <property type="nucleotide sequence ID" value="NZ_VJMG01000011.1"/>
</dbReference>
<keyword evidence="6" id="KW-1278">Translocase</keyword>